<accession>A0A0D2K9T3</accession>
<dbReference type="EMBL" id="KK100303">
    <property type="protein sequence ID" value="KIZ07028.1"/>
    <property type="molecule type" value="Genomic_DNA"/>
</dbReference>
<evidence type="ECO:0000313" key="2">
    <source>
        <dbReference type="Proteomes" id="UP000054498"/>
    </source>
</evidence>
<dbReference type="SUPFAM" id="SSF48403">
    <property type="entry name" value="Ankyrin repeat"/>
    <property type="match status" value="1"/>
</dbReference>
<dbReference type="Gene3D" id="1.25.40.20">
    <property type="entry name" value="Ankyrin repeat-containing domain"/>
    <property type="match status" value="1"/>
</dbReference>
<dbReference type="GeneID" id="25727039"/>
<protein>
    <submittedName>
        <fullName evidence="1">Uncharacterized protein</fullName>
    </submittedName>
</protein>
<proteinExistence type="predicted"/>
<organism evidence="1 2">
    <name type="scientific">Monoraphidium neglectum</name>
    <dbReference type="NCBI Taxonomy" id="145388"/>
    <lineage>
        <taxon>Eukaryota</taxon>
        <taxon>Viridiplantae</taxon>
        <taxon>Chlorophyta</taxon>
        <taxon>core chlorophytes</taxon>
        <taxon>Chlorophyceae</taxon>
        <taxon>CS clade</taxon>
        <taxon>Sphaeropleales</taxon>
        <taxon>Selenastraceae</taxon>
        <taxon>Monoraphidium</taxon>
    </lineage>
</organism>
<dbReference type="InterPro" id="IPR036770">
    <property type="entry name" value="Ankyrin_rpt-contain_sf"/>
</dbReference>
<dbReference type="RefSeq" id="XP_013906047.1">
    <property type="nucleotide sequence ID" value="XM_014050593.1"/>
</dbReference>
<gene>
    <name evidence="1" type="ORF">MNEG_0921</name>
</gene>
<name>A0A0D2K9T3_9CHLO</name>
<dbReference type="AlphaFoldDB" id="A0A0D2K9T3"/>
<dbReference type="InterPro" id="IPR002110">
    <property type="entry name" value="Ankyrin_rpt"/>
</dbReference>
<dbReference type="SMART" id="SM00248">
    <property type="entry name" value="ANK"/>
    <property type="match status" value="2"/>
</dbReference>
<dbReference type="KEGG" id="mng:MNEG_0921"/>
<evidence type="ECO:0000313" key="1">
    <source>
        <dbReference type="EMBL" id="KIZ07028.1"/>
    </source>
</evidence>
<dbReference type="OrthoDB" id="194358at2759"/>
<dbReference type="Proteomes" id="UP000054498">
    <property type="component" value="Unassembled WGS sequence"/>
</dbReference>
<dbReference type="Pfam" id="PF00023">
    <property type="entry name" value="Ank"/>
    <property type="match status" value="1"/>
</dbReference>
<dbReference type="STRING" id="145388.A0A0D2K9T3"/>
<keyword evidence="2" id="KW-1185">Reference proteome</keyword>
<reference evidence="1 2" key="1">
    <citation type="journal article" date="2013" name="BMC Genomics">
        <title>Reconstruction of the lipid metabolism for the microalga Monoraphidium neglectum from its genome sequence reveals characteristics suitable for biofuel production.</title>
        <authorList>
            <person name="Bogen C."/>
            <person name="Al-Dilaimi A."/>
            <person name="Albersmeier A."/>
            <person name="Wichmann J."/>
            <person name="Grundmann M."/>
            <person name="Rupp O."/>
            <person name="Lauersen K.J."/>
            <person name="Blifernez-Klassen O."/>
            <person name="Kalinowski J."/>
            <person name="Goesmann A."/>
            <person name="Mussgnug J.H."/>
            <person name="Kruse O."/>
        </authorList>
    </citation>
    <scope>NUCLEOTIDE SEQUENCE [LARGE SCALE GENOMIC DNA]</scope>
    <source>
        <strain evidence="1 2">SAG 48.87</strain>
    </source>
</reference>
<sequence length="167" mass="18012">MSPIPESHYGRVEALNLPRLSWAAFAGDAAAVRRCLQEGEEIHQTVSLVNQNKQEVHGITPLYLASHHPAGFRAAAQNGHLDVCRELLNAGADVLRGCSIPATGESFGPTDIALIHFHLRTWWLLNDAKAKRCSKLAGRRSMKHGAHLAQPLIAEGAQLSSGGALMI</sequence>